<gene>
    <name evidence="2" type="ORF">TWF718_010558</name>
</gene>
<feature type="compositionally biased region" description="Basic and acidic residues" evidence="1">
    <location>
        <begin position="142"/>
        <end position="155"/>
    </location>
</feature>
<feature type="region of interest" description="Disordered" evidence="1">
    <location>
        <begin position="1"/>
        <end position="72"/>
    </location>
</feature>
<name>A0AAN8MPF1_9PEZI</name>
<comment type="caution">
    <text evidence="2">The sequence shown here is derived from an EMBL/GenBank/DDBJ whole genome shotgun (WGS) entry which is preliminary data.</text>
</comment>
<protein>
    <submittedName>
        <fullName evidence="2">Uncharacterized protein</fullName>
    </submittedName>
</protein>
<feature type="compositionally biased region" description="Acidic residues" evidence="1">
    <location>
        <begin position="59"/>
        <end position="68"/>
    </location>
</feature>
<dbReference type="Proteomes" id="UP001313282">
    <property type="component" value="Unassembled WGS sequence"/>
</dbReference>
<dbReference type="AlphaFoldDB" id="A0AAN8MPF1"/>
<keyword evidence="3" id="KW-1185">Reference proteome</keyword>
<feature type="compositionally biased region" description="Polar residues" evidence="1">
    <location>
        <begin position="1"/>
        <end position="15"/>
    </location>
</feature>
<sequence>MSTTINNHDVQMSTTEAEEVLIYDTTGSAPNTPERPKTPVQLQREEEEEDRDPLHPSDKDEDDEDDDSGYWTGRKRIRISVNKYKSRRSALQVHEGDRLVFDRISPTSKYYKTIFIPSDKPVNRVLFPKVTKRKNPTTTYQEQEKIQPEDNKGIDDLDEFSSDLEAKKNSEPEDIYDALTPYRHTWTDSDLVALYVLRRW</sequence>
<feature type="region of interest" description="Disordered" evidence="1">
    <location>
        <begin position="134"/>
        <end position="163"/>
    </location>
</feature>
<organism evidence="2 3">
    <name type="scientific">Orbilia javanica</name>
    <dbReference type="NCBI Taxonomy" id="47235"/>
    <lineage>
        <taxon>Eukaryota</taxon>
        <taxon>Fungi</taxon>
        <taxon>Dikarya</taxon>
        <taxon>Ascomycota</taxon>
        <taxon>Pezizomycotina</taxon>
        <taxon>Orbiliomycetes</taxon>
        <taxon>Orbiliales</taxon>
        <taxon>Orbiliaceae</taxon>
        <taxon>Orbilia</taxon>
    </lineage>
</organism>
<accession>A0AAN8MPF1</accession>
<proteinExistence type="predicted"/>
<reference evidence="2 3" key="1">
    <citation type="submission" date="2019-10" db="EMBL/GenBank/DDBJ databases">
        <authorList>
            <person name="Palmer J.M."/>
        </authorList>
    </citation>
    <scope>NUCLEOTIDE SEQUENCE [LARGE SCALE GENOMIC DNA]</scope>
    <source>
        <strain evidence="2 3">TWF718</strain>
    </source>
</reference>
<dbReference type="EMBL" id="JAVHNR010000008">
    <property type="protein sequence ID" value="KAK6335120.1"/>
    <property type="molecule type" value="Genomic_DNA"/>
</dbReference>
<evidence type="ECO:0000256" key="1">
    <source>
        <dbReference type="SAM" id="MobiDB-lite"/>
    </source>
</evidence>
<evidence type="ECO:0000313" key="2">
    <source>
        <dbReference type="EMBL" id="KAK6335120.1"/>
    </source>
</evidence>
<evidence type="ECO:0000313" key="3">
    <source>
        <dbReference type="Proteomes" id="UP001313282"/>
    </source>
</evidence>